<evidence type="ECO:0000259" key="9">
    <source>
        <dbReference type="SMART" id="SM00997"/>
    </source>
</evidence>
<feature type="binding site" evidence="6">
    <location>
        <begin position="215"/>
        <end position="220"/>
    </location>
    <ligand>
        <name>NAD(+)</name>
        <dbReference type="ChEBI" id="CHEBI:57540"/>
    </ligand>
</feature>
<dbReference type="NCBIfam" id="TIGR00936">
    <property type="entry name" value="ahcY"/>
    <property type="match status" value="1"/>
</dbReference>
<dbReference type="GO" id="GO:0005829">
    <property type="term" value="C:cytosol"/>
    <property type="evidence" value="ECO:0007669"/>
    <property type="project" value="TreeGrafter"/>
</dbReference>
<comment type="similarity">
    <text evidence="1 8">Belongs to the adenosylhomocysteinase family.</text>
</comment>
<evidence type="ECO:0000256" key="4">
    <source>
        <dbReference type="ARBA" id="ARBA00023027"/>
    </source>
</evidence>
<dbReference type="SUPFAM" id="SSF51735">
    <property type="entry name" value="NAD(P)-binding Rossmann-fold domains"/>
    <property type="match status" value="1"/>
</dbReference>
<dbReference type="Gene3D" id="3.40.50.1480">
    <property type="entry name" value="Adenosylhomocysteinase-like"/>
    <property type="match status" value="1"/>
</dbReference>
<evidence type="ECO:0000256" key="7">
    <source>
        <dbReference type="RuleBase" id="RU000548"/>
    </source>
</evidence>
<organism evidence="10 11">
    <name type="scientific">Aminithiophilus ramosus</name>
    <dbReference type="NCBI Taxonomy" id="3029084"/>
    <lineage>
        <taxon>Bacteria</taxon>
        <taxon>Thermotogati</taxon>
        <taxon>Synergistota</taxon>
        <taxon>Synergistia</taxon>
        <taxon>Synergistales</taxon>
        <taxon>Aminithiophilaceae</taxon>
        <taxon>Aminithiophilus</taxon>
    </lineage>
</organism>
<comment type="catalytic activity">
    <reaction evidence="7">
        <text>S-adenosyl-L-homocysteine + H2O = L-homocysteine + adenosine</text>
        <dbReference type="Rhea" id="RHEA:21708"/>
        <dbReference type="ChEBI" id="CHEBI:15377"/>
        <dbReference type="ChEBI" id="CHEBI:16335"/>
        <dbReference type="ChEBI" id="CHEBI:57856"/>
        <dbReference type="ChEBI" id="CHEBI:58199"/>
        <dbReference type="EC" id="3.13.2.1"/>
    </reaction>
</comment>
<dbReference type="KEGG" id="aram:KAR29_07500"/>
<keyword evidence="4 6" id="KW-0520">NAD</keyword>
<feature type="binding site" evidence="6">
    <location>
        <begin position="292"/>
        <end position="294"/>
    </location>
    <ligand>
        <name>NAD(+)</name>
        <dbReference type="ChEBI" id="CHEBI:57540"/>
    </ligand>
</feature>
<keyword evidence="2 7" id="KW-0554">One-carbon metabolism</keyword>
<evidence type="ECO:0000256" key="8">
    <source>
        <dbReference type="RuleBase" id="RU004166"/>
    </source>
</evidence>
<gene>
    <name evidence="10" type="ORF">KAR29_07500</name>
</gene>
<evidence type="ECO:0000256" key="6">
    <source>
        <dbReference type="PIRSR" id="PIRSR001109-2"/>
    </source>
</evidence>
<feature type="domain" description="S-adenosyl-L-homocysteine hydrolase NAD binding" evidence="9">
    <location>
        <begin position="184"/>
        <end position="345"/>
    </location>
</feature>
<dbReference type="CDD" id="cd00401">
    <property type="entry name" value="SAHH"/>
    <property type="match status" value="1"/>
</dbReference>
<dbReference type="Proteomes" id="UP000671879">
    <property type="component" value="Chromosome"/>
</dbReference>
<dbReference type="GO" id="GO:0004013">
    <property type="term" value="F:adenosylhomocysteinase activity"/>
    <property type="evidence" value="ECO:0007669"/>
    <property type="project" value="UniProtKB-UniRule"/>
</dbReference>
<dbReference type="Gene3D" id="3.40.50.720">
    <property type="entry name" value="NAD(P)-binding Rossmann-like Domain"/>
    <property type="match status" value="1"/>
</dbReference>
<dbReference type="PROSITE" id="PS00739">
    <property type="entry name" value="ADOHCYASE_2"/>
    <property type="match status" value="1"/>
</dbReference>
<dbReference type="PIRSF" id="PIRSF001109">
    <property type="entry name" value="Ad_hcy_hydrolase"/>
    <property type="match status" value="1"/>
</dbReference>
<dbReference type="InterPro" id="IPR015878">
    <property type="entry name" value="Ado_hCys_hydrolase_NAD-bd"/>
</dbReference>
<reference evidence="11" key="1">
    <citation type="submission" date="2021-04" db="EMBL/GenBank/DDBJ databases">
        <title>A novel Synergistetes isolate from a pyrite-forming mixed culture.</title>
        <authorList>
            <person name="Bunk B."/>
            <person name="Sproer C."/>
            <person name="Spring S."/>
            <person name="Pester M."/>
        </authorList>
    </citation>
    <scope>NUCLEOTIDE SEQUENCE [LARGE SCALE GENOMIC DNA]</scope>
    <source>
        <strain evidence="11">J.5.4.2-T.3.5.2</strain>
    </source>
</reference>
<dbReference type="InterPro" id="IPR042172">
    <property type="entry name" value="Adenosylhomocyst_ase-like_sf"/>
</dbReference>
<protein>
    <recommendedName>
        <fullName evidence="5 7">Adenosylhomocysteinase</fullName>
        <ecNumber evidence="5 7">3.13.2.1</ecNumber>
    </recommendedName>
</protein>
<dbReference type="InterPro" id="IPR020082">
    <property type="entry name" value="S-Ado-L-homoCys_hydrolase_CS"/>
</dbReference>
<evidence type="ECO:0000256" key="5">
    <source>
        <dbReference type="NCBIfam" id="TIGR00936"/>
    </source>
</evidence>
<dbReference type="InterPro" id="IPR000043">
    <property type="entry name" value="Adenosylhomocysteinase-like"/>
</dbReference>
<feature type="binding site" evidence="6">
    <location>
        <position position="339"/>
    </location>
    <ligand>
        <name>NAD(+)</name>
        <dbReference type="ChEBI" id="CHEBI:57540"/>
    </ligand>
</feature>
<dbReference type="SMART" id="SM00996">
    <property type="entry name" value="AdoHcyase"/>
    <property type="match status" value="1"/>
</dbReference>
<sequence>MEYRIADTSLAPSGRGKIDWARRGMTVLSLLEARHRSERPFEGITVAACLHLEAKTACLLLSLRELGAAVVAAGSNPLSTQDDVCAALVERGVNVYSRHGMTTEEYRENLHLVIGHRPTILIDDGCDLVALLHEEYRELLPSILGGSEETTTGVKRLRAMAAENGLAFPMIAVNDAYIKYLFDNRYGTGQSVLDGILRTTNLLIAGKTFVVAGYGWCGKGVAKRASGLGAKVVVVEIDPHRALEAHMDGFQVMTMTKAAAAGDFFVTVTGNRDVIRGEHMALMKDNAVLANAGHFDVEISLPDLRSQALELSRDKVNVETFRMADGRRINLLAEGRLVNLAAGDGHPVEIMDLSFAAQLLAALHIKDTSLSPGLHPLPESLDREVALLALDAWGLDLERLTAQQERYMKEWRE</sequence>
<keyword evidence="3 7" id="KW-0378">Hydrolase</keyword>
<dbReference type="FunFam" id="3.40.50.720:FF:000004">
    <property type="entry name" value="Adenosylhomocysteinase"/>
    <property type="match status" value="1"/>
</dbReference>
<dbReference type="PANTHER" id="PTHR23420:SF0">
    <property type="entry name" value="ADENOSYLHOMOCYSTEINASE"/>
    <property type="match status" value="1"/>
</dbReference>
<dbReference type="NCBIfam" id="NF004005">
    <property type="entry name" value="PRK05476.2-3"/>
    <property type="match status" value="1"/>
</dbReference>
<dbReference type="Pfam" id="PF05221">
    <property type="entry name" value="AdoHcyase"/>
    <property type="match status" value="1"/>
</dbReference>
<evidence type="ECO:0000256" key="3">
    <source>
        <dbReference type="ARBA" id="ARBA00022801"/>
    </source>
</evidence>
<accession>A0A9Q7F1F2</accession>
<dbReference type="EC" id="3.13.2.1" evidence="5 7"/>
<dbReference type="EMBL" id="CP072943">
    <property type="protein sequence ID" value="QTX33852.1"/>
    <property type="molecule type" value="Genomic_DNA"/>
</dbReference>
<dbReference type="AlphaFoldDB" id="A0A9Q7F1F2"/>
<comment type="cofactor">
    <cofactor evidence="6 7">
        <name>NAD(+)</name>
        <dbReference type="ChEBI" id="CHEBI:57540"/>
    </cofactor>
    <text evidence="6 7">Binds 1 NAD(+) per subunit.</text>
</comment>
<feature type="binding site" evidence="6">
    <location>
        <begin position="150"/>
        <end position="152"/>
    </location>
    <ligand>
        <name>NAD(+)</name>
        <dbReference type="ChEBI" id="CHEBI:57540"/>
    </ligand>
</feature>
<evidence type="ECO:0000313" key="11">
    <source>
        <dbReference type="Proteomes" id="UP000671879"/>
    </source>
</evidence>
<feature type="binding site" evidence="6">
    <location>
        <position position="346"/>
    </location>
    <ligand>
        <name>NAD(+)</name>
        <dbReference type="ChEBI" id="CHEBI:57540"/>
    </ligand>
</feature>
<dbReference type="PANTHER" id="PTHR23420">
    <property type="entry name" value="ADENOSYLHOMOCYSTEINASE"/>
    <property type="match status" value="1"/>
</dbReference>
<dbReference type="GO" id="GO:0033353">
    <property type="term" value="P:S-adenosylmethionine cycle"/>
    <property type="evidence" value="ECO:0007669"/>
    <property type="project" value="TreeGrafter"/>
</dbReference>
<feature type="binding site" evidence="6">
    <location>
        <position position="236"/>
    </location>
    <ligand>
        <name>NAD(+)</name>
        <dbReference type="ChEBI" id="CHEBI:57540"/>
    </ligand>
</feature>
<dbReference type="SUPFAM" id="SSF52283">
    <property type="entry name" value="Formate/glycerate dehydrogenase catalytic domain-like"/>
    <property type="match status" value="1"/>
</dbReference>
<evidence type="ECO:0000256" key="1">
    <source>
        <dbReference type="ARBA" id="ARBA00007122"/>
    </source>
</evidence>
<dbReference type="Pfam" id="PF00670">
    <property type="entry name" value="AdoHcyase_NAD"/>
    <property type="match status" value="1"/>
</dbReference>
<proteinExistence type="inferred from homology"/>
<evidence type="ECO:0000313" key="10">
    <source>
        <dbReference type="EMBL" id="QTX33852.1"/>
    </source>
</evidence>
<dbReference type="InterPro" id="IPR036291">
    <property type="entry name" value="NAD(P)-bd_dom_sf"/>
</dbReference>
<dbReference type="SMART" id="SM00997">
    <property type="entry name" value="AdoHcyase_NAD"/>
    <property type="match status" value="1"/>
</dbReference>
<keyword evidence="11" id="KW-1185">Reference proteome</keyword>
<evidence type="ECO:0000256" key="2">
    <source>
        <dbReference type="ARBA" id="ARBA00022563"/>
    </source>
</evidence>
<comment type="pathway">
    <text evidence="7">Amino-acid biosynthesis; L-homocysteine biosynthesis; L-homocysteine from S-adenosyl-L-homocysteine: step 1/1.</text>
</comment>
<name>A0A9Q7F1F2_9BACT</name>
<dbReference type="RefSeq" id="WP_274372393.1">
    <property type="nucleotide sequence ID" value="NZ_CP072943.1"/>
</dbReference>
<dbReference type="GO" id="GO:0006730">
    <property type="term" value="P:one-carbon metabolic process"/>
    <property type="evidence" value="ECO:0007669"/>
    <property type="project" value="UniProtKB-UniRule"/>
</dbReference>